<dbReference type="Proteomes" id="UP000075578">
    <property type="component" value="Unassembled WGS sequence"/>
</dbReference>
<sequence length="71" mass="7972">MLNQISYYPIFGYPLILYLGVMALIFFLIAVSISTVFKGKIKSHFKTHRTVAIISIIIALIHGLMGILAYL</sequence>
<keyword evidence="1" id="KW-0472">Membrane</keyword>
<evidence type="ECO:0000313" key="2">
    <source>
        <dbReference type="EMBL" id="KYC53445.1"/>
    </source>
</evidence>
<protein>
    <submittedName>
        <fullName evidence="2">Uncharacterized protein</fullName>
    </submittedName>
</protein>
<evidence type="ECO:0000256" key="1">
    <source>
        <dbReference type="SAM" id="Phobius"/>
    </source>
</evidence>
<feature type="transmembrane region" description="Helical" evidence="1">
    <location>
        <begin position="49"/>
        <end position="70"/>
    </location>
</feature>
<dbReference type="EMBL" id="LNGD01000013">
    <property type="protein sequence ID" value="KYC53445.1"/>
    <property type="molecule type" value="Genomic_DNA"/>
</dbReference>
<reference evidence="2 3" key="1">
    <citation type="journal article" date="2016" name="ISME J.">
        <title>Chasing the elusive Euryarchaeota class WSA2: genomes reveal a uniquely fastidious methyl-reducing methanogen.</title>
        <authorList>
            <person name="Nobu M.K."/>
            <person name="Narihiro T."/>
            <person name="Kuroda K."/>
            <person name="Mei R."/>
            <person name="Liu W.T."/>
        </authorList>
    </citation>
    <scope>NUCLEOTIDE SEQUENCE [LARGE SCALE GENOMIC DNA]</scope>
    <source>
        <strain evidence="2">U1lsi0528_Bin089</strain>
    </source>
</reference>
<comment type="caution">
    <text evidence="2">The sequence shown here is derived from an EMBL/GenBank/DDBJ whole genome shotgun (WGS) entry which is preliminary data.</text>
</comment>
<organism evidence="2 3">
    <name type="scientific">Candidatus Methanofastidiosum methylothiophilum</name>
    <dbReference type="NCBI Taxonomy" id="1705564"/>
    <lineage>
        <taxon>Archaea</taxon>
        <taxon>Methanobacteriati</taxon>
        <taxon>Methanobacteriota</taxon>
        <taxon>Stenosarchaea group</taxon>
        <taxon>Candidatus Methanofastidiosia</taxon>
        <taxon>Candidatus Methanofastidiosales</taxon>
        <taxon>Candidatus Methanofastidiosaceae</taxon>
        <taxon>Candidatus Methanofastidiosum</taxon>
    </lineage>
</organism>
<keyword evidence="1" id="KW-0812">Transmembrane</keyword>
<evidence type="ECO:0000313" key="3">
    <source>
        <dbReference type="Proteomes" id="UP000075578"/>
    </source>
</evidence>
<gene>
    <name evidence="2" type="ORF">AMQ74_00398</name>
</gene>
<dbReference type="AlphaFoldDB" id="A0A150J8H9"/>
<keyword evidence="1" id="KW-1133">Transmembrane helix</keyword>
<accession>A0A150J8H9</accession>
<proteinExistence type="predicted"/>
<name>A0A150J8H9_9EURY</name>
<feature type="transmembrane region" description="Helical" evidence="1">
    <location>
        <begin position="15"/>
        <end position="37"/>
    </location>
</feature>